<gene>
    <name evidence="2" type="ORF">BET10_08985</name>
</gene>
<dbReference type="InterPro" id="IPR050486">
    <property type="entry name" value="Mannose-1P_guanyltransferase"/>
</dbReference>
<dbReference type="PANTHER" id="PTHR22572">
    <property type="entry name" value="SUGAR-1-PHOSPHATE GUANYL TRANSFERASE"/>
    <property type="match status" value="1"/>
</dbReference>
<dbReference type="InterPro" id="IPR005835">
    <property type="entry name" value="NTP_transferase_dom"/>
</dbReference>
<dbReference type="Pfam" id="PF00483">
    <property type="entry name" value="NTP_transferase"/>
    <property type="match status" value="1"/>
</dbReference>
<name>A0A1S1MV67_9GAMM</name>
<dbReference type="OrthoDB" id="9788272at2"/>
<evidence type="ECO:0000313" key="3">
    <source>
        <dbReference type="Proteomes" id="UP000179786"/>
    </source>
</evidence>
<reference evidence="2 3" key="1">
    <citation type="submission" date="2016-09" db="EMBL/GenBank/DDBJ databases">
        <title>Pseudoalteromonas amylolytica sp. nov., isolated from the surface seawater.</title>
        <authorList>
            <person name="Wu Y.-H."/>
            <person name="Cheng H."/>
            <person name="Jin X.-B."/>
            <person name="Wang C.-S."/>
            <person name="Xu X.-W."/>
        </authorList>
    </citation>
    <scope>NUCLEOTIDE SEQUENCE [LARGE SCALE GENOMIC DNA]</scope>
    <source>
        <strain evidence="2 3">JW1</strain>
    </source>
</reference>
<dbReference type="CDD" id="cd04181">
    <property type="entry name" value="NTP_transferase"/>
    <property type="match status" value="1"/>
</dbReference>
<protein>
    <submittedName>
        <fullName evidence="2">Mannose-1-phosphate guanylyltransferase</fullName>
    </submittedName>
</protein>
<comment type="caution">
    <text evidence="2">The sequence shown here is derived from an EMBL/GenBank/DDBJ whole genome shotgun (WGS) entry which is preliminary data.</text>
</comment>
<sequence>MKAILLAAGLGTRLRPLTNHIPKCLVPIDGECLLGLWIDKLIHLGVTEILINTHYFSQQVEQYIAKHPHRDLITLVYEPQLLGTGGTLIQNKGFWKDDTCFVIHADNYCHSTLTDMLRAHQHRPKHTDLTLLLFQTEHPSSCGIVKLDKHQVVCEFHEKVANPPGNLASGALFLFSPQVYEKYFRTLSEQKFYDLSSDIVPNMINAMLGWCTDGPYLDIGTMDNYNKAQELHRQSGGT</sequence>
<dbReference type="STRING" id="1859457.BET10_08985"/>
<dbReference type="RefSeq" id="WP_070984449.1">
    <property type="nucleotide sequence ID" value="NZ_MKJU01000025.1"/>
</dbReference>
<keyword evidence="2" id="KW-0548">Nucleotidyltransferase</keyword>
<dbReference type="EMBL" id="MKJU01000025">
    <property type="protein sequence ID" value="OHU90997.1"/>
    <property type="molecule type" value="Genomic_DNA"/>
</dbReference>
<dbReference type="SUPFAM" id="SSF53448">
    <property type="entry name" value="Nucleotide-diphospho-sugar transferases"/>
    <property type="match status" value="1"/>
</dbReference>
<dbReference type="Gene3D" id="3.90.550.10">
    <property type="entry name" value="Spore Coat Polysaccharide Biosynthesis Protein SpsA, Chain A"/>
    <property type="match status" value="1"/>
</dbReference>
<evidence type="ECO:0000313" key="2">
    <source>
        <dbReference type="EMBL" id="OHU90997.1"/>
    </source>
</evidence>
<dbReference type="InterPro" id="IPR029044">
    <property type="entry name" value="Nucleotide-diphossugar_trans"/>
</dbReference>
<accession>A0A1S1MV67</accession>
<proteinExistence type="predicted"/>
<keyword evidence="3" id="KW-1185">Reference proteome</keyword>
<organism evidence="2 3">
    <name type="scientific">Pseudoalteromonas amylolytica</name>
    <dbReference type="NCBI Taxonomy" id="1859457"/>
    <lineage>
        <taxon>Bacteria</taxon>
        <taxon>Pseudomonadati</taxon>
        <taxon>Pseudomonadota</taxon>
        <taxon>Gammaproteobacteria</taxon>
        <taxon>Alteromonadales</taxon>
        <taxon>Pseudoalteromonadaceae</taxon>
        <taxon>Pseudoalteromonas</taxon>
    </lineage>
</organism>
<evidence type="ECO:0000259" key="1">
    <source>
        <dbReference type="Pfam" id="PF00483"/>
    </source>
</evidence>
<keyword evidence="2" id="KW-0808">Transferase</keyword>
<dbReference type="Proteomes" id="UP000179786">
    <property type="component" value="Unassembled WGS sequence"/>
</dbReference>
<dbReference type="GO" id="GO:0016779">
    <property type="term" value="F:nucleotidyltransferase activity"/>
    <property type="evidence" value="ECO:0007669"/>
    <property type="project" value="UniProtKB-KW"/>
</dbReference>
<feature type="domain" description="Nucleotidyl transferase" evidence="1">
    <location>
        <begin position="2"/>
        <end position="231"/>
    </location>
</feature>
<dbReference type="AlphaFoldDB" id="A0A1S1MV67"/>